<keyword evidence="6" id="KW-1185">Reference proteome</keyword>
<evidence type="ECO:0000256" key="4">
    <source>
        <dbReference type="ARBA" id="ARBA00023315"/>
    </source>
</evidence>
<protein>
    <submittedName>
        <fullName evidence="5">Transferase</fullName>
    </submittedName>
</protein>
<evidence type="ECO:0000313" key="6">
    <source>
        <dbReference type="Proteomes" id="UP000494330"/>
    </source>
</evidence>
<dbReference type="PROSITE" id="PS00101">
    <property type="entry name" value="HEXAPEP_TRANSFERASES"/>
    <property type="match status" value="1"/>
</dbReference>
<accession>A0A6J5CWD5</accession>
<dbReference type="Gene3D" id="2.160.10.10">
    <property type="entry name" value="Hexapeptide repeat proteins"/>
    <property type="match status" value="1"/>
</dbReference>
<dbReference type="GO" id="GO:0003676">
    <property type="term" value="F:nucleic acid binding"/>
    <property type="evidence" value="ECO:0007669"/>
    <property type="project" value="InterPro"/>
</dbReference>
<dbReference type="GO" id="GO:0032259">
    <property type="term" value="P:methylation"/>
    <property type="evidence" value="ECO:0007669"/>
    <property type="project" value="InterPro"/>
</dbReference>
<evidence type="ECO:0000313" key="5">
    <source>
        <dbReference type="EMBL" id="VWB24037.1"/>
    </source>
</evidence>
<dbReference type="InterPro" id="IPR050179">
    <property type="entry name" value="Trans_hexapeptide_repeat"/>
</dbReference>
<dbReference type="Pfam" id="PF00132">
    <property type="entry name" value="Hexapep"/>
    <property type="match status" value="1"/>
</dbReference>
<keyword evidence="3" id="KW-0677">Repeat</keyword>
<dbReference type="GO" id="GO:0016746">
    <property type="term" value="F:acyltransferase activity"/>
    <property type="evidence" value="ECO:0007669"/>
    <property type="project" value="UniProtKB-KW"/>
</dbReference>
<name>A0A6J5CWD5_9BURK</name>
<dbReference type="InterPro" id="IPR011004">
    <property type="entry name" value="Trimer_LpxA-like_sf"/>
</dbReference>
<dbReference type="InterPro" id="IPR002052">
    <property type="entry name" value="DNA_methylase_N6_adenine_CS"/>
</dbReference>
<dbReference type="InterPro" id="IPR001451">
    <property type="entry name" value="Hexapep"/>
</dbReference>
<dbReference type="PANTHER" id="PTHR43300:SF11">
    <property type="entry name" value="ACETYLTRANSFERASE RV3034C-RELATED"/>
    <property type="match status" value="1"/>
</dbReference>
<dbReference type="RefSeq" id="WP_052001202.1">
    <property type="nucleotide sequence ID" value="NZ_CABVQD010000002.1"/>
</dbReference>
<dbReference type="CDD" id="cd04647">
    <property type="entry name" value="LbH_MAT_like"/>
    <property type="match status" value="1"/>
</dbReference>
<sequence>MNLRTWLDRLLGHLAIEHGIGVAWWKRMARPDGIAWARYLRRHGGLYAMGDACVVQTNVVVTDPPYVRLGRNVHLSGCTLFGHDGVVTMLATAYGVKLDKVGGIDIGDNVFVGHQAIVMPGVRIGADTIVAAGSLVTRDVPSGVIVGGIPARQIGTVDALVERLQRETAALPWHALWGGLPACGPHTTPVIDAMRIAHFFSGASATGDGHAH</sequence>
<gene>
    <name evidence="5" type="ORF">BPA30113_00837</name>
</gene>
<dbReference type="SUPFAM" id="SSF51161">
    <property type="entry name" value="Trimeric LpxA-like enzymes"/>
    <property type="match status" value="1"/>
</dbReference>
<evidence type="ECO:0000256" key="3">
    <source>
        <dbReference type="ARBA" id="ARBA00022737"/>
    </source>
</evidence>
<keyword evidence="2 5" id="KW-0808">Transferase</keyword>
<comment type="similarity">
    <text evidence="1">Belongs to the transferase hexapeptide repeat family.</text>
</comment>
<dbReference type="Proteomes" id="UP000494330">
    <property type="component" value="Unassembled WGS sequence"/>
</dbReference>
<organism evidence="5 6">
    <name type="scientific">Burkholderia paludis</name>
    <dbReference type="NCBI Taxonomy" id="1506587"/>
    <lineage>
        <taxon>Bacteria</taxon>
        <taxon>Pseudomonadati</taxon>
        <taxon>Pseudomonadota</taxon>
        <taxon>Betaproteobacteria</taxon>
        <taxon>Burkholderiales</taxon>
        <taxon>Burkholderiaceae</taxon>
        <taxon>Burkholderia</taxon>
        <taxon>Burkholderia cepacia complex</taxon>
    </lineage>
</organism>
<dbReference type="PANTHER" id="PTHR43300">
    <property type="entry name" value="ACETYLTRANSFERASE"/>
    <property type="match status" value="1"/>
</dbReference>
<keyword evidence="4" id="KW-0012">Acyltransferase</keyword>
<dbReference type="PROSITE" id="PS00092">
    <property type="entry name" value="N6_MTASE"/>
    <property type="match status" value="1"/>
</dbReference>
<dbReference type="EMBL" id="CABVQD010000002">
    <property type="protein sequence ID" value="VWB24037.1"/>
    <property type="molecule type" value="Genomic_DNA"/>
</dbReference>
<evidence type="ECO:0000256" key="1">
    <source>
        <dbReference type="ARBA" id="ARBA00007274"/>
    </source>
</evidence>
<evidence type="ECO:0000256" key="2">
    <source>
        <dbReference type="ARBA" id="ARBA00022679"/>
    </source>
</evidence>
<dbReference type="InterPro" id="IPR018357">
    <property type="entry name" value="Hexapep_transf_CS"/>
</dbReference>
<proteinExistence type="inferred from homology"/>
<dbReference type="AlphaFoldDB" id="A0A6J5CWD5"/>
<dbReference type="GO" id="GO:0008168">
    <property type="term" value="F:methyltransferase activity"/>
    <property type="evidence" value="ECO:0007669"/>
    <property type="project" value="InterPro"/>
</dbReference>
<reference evidence="5 6" key="1">
    <citation type="submission" date="2019-09" db="EMBL/GenBank/DDBJ databases">
        <authorList>
            <person name="Depoorter E."/>
        </authorList>
    </citation>
    <scope>NUCLEOTIDE SEQUENCE [LARGE SCALE GENOMIC DNA]</scope>
    <source>
        <strain evidence="5">LMG 30113</strain>
    </source>
</reference>